<dbReference type="Proteomes" id="UP000261811">
    <property type="component" value="Unassembled WGS sequence"/>
</dbReference>
<proteinExistence type="predicted"/>
<dbReference type="AlphaFoldDB" id="A0A372J9U3"/>
<comment type="caution">
    <text evidence="1">The sequence shown here is derived from an EMBL/GenBank/DDBJ whole genome shotgun (WGS) entry which is preliminary data.</text>
</comment>
<organism evidence="1 2">
    <name type="scientific">Actinomadura logoneensis</name>
    <dbReference type="NCBI Taxonomy" id="2293572"/>
    <lineage>
        <taxon>Bacteria</taxon>
        <taxon>Bacillati</taxon>
        <taxon>Actinomycetota</taxon>
        <taxon>Actinomycetes</taxon>
        <taxon>Streptosporangiales</taxon>
        <taxon>Thermomonosporaceae</taxon>
        <taxon>Actinomadura</taxon>
    </lineage>
</organism>
<gene>
    <name evidence="1" type="ORF">DZF91_36475</name>
</gene>
<evidence type="ECO:0000313" key="2">
    <source>
        <dbReference type="Proteomes" id="UP000261811"/>
    </source>
</evidence>
<accession>A0A372J9U3</accession>
<evidence type="ECO:0000313" key="1">
    <source>
        <dbReference type="EMBL" id="RFU36762.1"/>
    </source>
</evidence>
<dbReference type="EMBL" id="QURH01001035">
    <property type="protein sequence ID" value="RFU36762.1"/>
    <property type="molecule type" value="Genomic_DNA"/>
</dbReference>
<protein>
    <submittedName>
        <fullName evidence="1">Uncharacterized protein</fullName>
    </submittedName>
</protein>
<dbReference type="RefSeq" id="WP_117361583.1">
    <property type="nucleotide sequence ID" value="NZ_QURH01001035.1"/>
</dbReference>
<sequence length="200" mass="20835">MSGAAPGGRFCGTDGPVVLRVVLETGIAEFTDVRDLADSALAAYVRDHLDELDVLPRLRAAHGEVSCPDVLDEIPALSGGLALESDGRRIASPGCCADLSILREWREAAGHCSTTPAMLWNGHPWLLVAADGDRLTLSGPTETSQGPAAHLLTVTRTALRSAIDAAEAEYGRFADQVTAVCAGLAGEPLVAPLTRVLLGD</sequence>
<dbReference type="OrthoDB" id="3478457at2"/>
<reference evidence="1 2" key="1">
    <citation type="submission" date="2018-08" db="EMBL/GenBank/DDBJ databases">
        <title>Actinomadura jelena sp. nov., a novel Actinomycete isolated from soil in Chad.</title>
        <authorList>
            <person name="Shi L."/>
        </authorList>
    </citation>
    <scope>NUCLEOTIDE SEQUENCE [LARGE SCALE GENOMIC DNA]</scope>
    <source>
        <strain evidence="1 2">NEAU-G17</strain>
    </source>
</reference>
<keyword evidence="2" id="KW-1185">Reference proteome</keyword>
<name>A0A372J9U3_9ACTN</name>